<sequence>MRTTCDTSIREQYPSSRALEEIKEIRKRKRKEKWEQAMAPRLKRVHQVMVLESYYPSDQCDFWGRYGGNLSTILPDKTPARTDRPPIIDKKWWNGFSEARLLHDYQYPKSTEKRKRKIVDRWVSENVPDISVKACIIPDDFADGDVRKQQEAIHGKLQGWVSQSLSKWHFPAWLKPDEKELFKCFQRIEDSLADDCDVESNPGSSEVFMRVRSVQSQRQVRKITATQLLKKSGELYQTVYNHSVYQRVWKEQSRYTKEQREWIAANIDYYLNEMGLGRDSLPDPKMIYRIDSVAPTDSVQTSLWERRLRSLLCAARNSMLLPQHKKELQNACRHQVASDGNLDQVIATWNRLDNISPWTVESVWGVNGILGKPLHNNQTIQFQLQMEAPTKAEVKRNLSELLEKASRQKRVSDEDRYRIFLLNRQLLTSQTTYEDVVTFWNEITPKHFWSVDDLLGDNCPLADPEEFISAMENSHHPGKAFERQKMIKAAGNAVDTPMTDEESATVSSVLELQERSRQLSNDLFWLKRKQLESTRQIEEIRKSLHHSGIKV</sequence>
<name>A0ABT0PLH7_9GAMM</name>
<evidence type="ECO:0000313" key="1">
    <source>
        <dbReference type="EMBL" id="MCL6272101.1"/>
    </source>
</evidence>
<dbReference type="EMBL" id="JAMFLX010000045">
    <property type="protein sequence ID" value="MCL6272101.1"/>
    <property type="molecule type" value="Genomic_DNA"/>
</dbReference>
<dbReference type="RefSeq" id="WP_249701783.1">
    <property type="nucleotide sequence ID" value="NZ_JAMFLX010000045.1"/>
</dbReference>
<gene>
    <name evidence="1" type="ORF">M3P05_19445</name>
</gene>
<organism evidence="1 2">
    <name type="scientific">Parendozoicomonas callyspongiae</name>
    <dbReference type="NCBI Taxonomy" id="2942213"/>
    <lineage>
        <taxon>Bacteria</taxon>
        <taxon>Pseudomonadati</taxon>
        <taxon>Pseudomonadota</taxon>
        <taxon>Gammaproteobacteria</taxon>
        <taxon>Oceanospirillales</taxon>
        <taxon>Endozoicomonadaceae</taxon>
        <taxon>Parendozoicomonas</taxon>
    </lineage>
</organism>
<accession>A0ABT0PLH7</accession>
<comment type="caution">
    <text evidence="1">The sequence shown here is derived from an EMBL/GenBank/DDBJ whole genome shotgun (WGS) entry which is preliminary data.</text>
</comment>
<proteinExistence type="predicted"/>
<dbReference type="Proteomes" id="UP001203338">
    <property type="component" value="Unassembled WGS sequence"/>
</dbReference>
<reference evidence="1 2" key="1">
    <citation type="submission" date="2022-05" db="EMBL/GenBank/DDBJ databases">
        <authorList>
            <person name="Park J.-S."/>
        </authorList>
    </citation>
    <scope>NUCLEOTIDE SEQUENCE [LARGE SCALE GENOMIC DNA]</scope>
    <source>
        <strain evidence="1 2">2012CJ34-2</strain>
    </source>
</reference>
<protein>
    <submittedName>
        <fullName evidence="1">Uncharacterized protein</fullName>
    </submittedName>
</protein>
<keyword evidence="2" id="KW-1185">Reference proteome</keyword>
<evidence type="ECO:0000313" key="2">
    <source>
        <dbReference type="Proteomes" id="UP001203338"/>
    </source>
</evidence>